<dbReference type="InterPro" id="IPR051427">
    <property type="entry name" value="Nectin/Nectin-like"/>
</dbReference>
<dbReference type="PROSITE" id="PS50835">
    <property type="entry name" value="IG_LIKE"/>
    <property type="match status" value="1"/>
</dbReference>
<protein>
    <submittedName>
        <fullName evidence="12">Uncharacterized protein, isoform D</fullName>
    </submittedName>
</protein>
<keyword evidence="3" id="KW-0677">Repeat</keyword>
<keyword evidence="6" id="KW-1015">Disulfide bond</keyword>
<dbReference type="InterPro" id="IPR013783">
    <property type="entry name" value="Ig-like_fold"/>
</dbReference>
<keyword evidence="9" id="KW-1133">Transmembrane helix</keyword>
<evidence type="ECO:0000256" key="9">
    <source>
        <dbReference type="SAM" id="Phobius"/>
    </source>
</evidence>
<evidence type="ECO:0000256" key="2">
    <source>
        <dbReference type="ARBA" id="ARBA00022729"/>
    </source>
</evidence>
<dbReference type="Pfam" id="PF08205">
    <property type="entry name" value="C2-set_2"/>
    <property type="match status" value="1"/>
</dbReference>
<feature type="region of interest" description="Disordered" evidence="8">
    <location>
        <begin position="531"/>
        <end position="584"/>
    </location>
</feature>
<keyword evidence="4" id="KW-0130">Cell adhesion</keyword>
<reference evidence="12 13" key="2">
    <citation type="journal article" date="2007" name="PLoS Biol.">
        <title>Principles of genome evolution in the Drosophila melanogaster species group.</title>
        <authorList>
            <person name="Ranz J.M."/>
            <person name="Maurin D."/>
            <person name="Chan Y.S."/>
            <person name="von Grotthuss M."/>
            <person name="Hillier L.W."/>
            <person name="Roote J."/>
            <person name="Ashburner M."/>
            <person name="Bergman C.M."/>
        </authorList>
    </citation>
    <scope>NUCLEOTIDE SEQUENCE [LARGE SCALE GENOMIC DNA]</scope>
    <source>
        <strain evidence="13">Tai18E2 / Tucson 14021-0261.01</strain>
    </source>
</reference>
<evidence type="ECO:0000313" key="12">
    <source>
        <dbReference type="EMBL" id="KRJ99096.1"/>
    </source>
</evidence>
<dbReference type="GO" id="GO:0005912">
    <property type="term" value="C:adherens junction"/>
    <property type="evidence" value="ECO:0007669"/>
    <property type="project" value="TreeGrafter"/>
</dbReference>
<accession>A0A0R1DPG2</accession>
<dbReference type="InterPro" id="IPR007110">
    <property type="entry name" value="Ig-like_dom"/>
</dbReference>
<organism evidence="12 13">
    <name type="scientific">Drosophila yakuba</name>
    <name type="common">Fruit fly</name>
    <dbReference type="NCBI Taxonomy" id="7245"/>
    <lineage>
        <taxon>Eukaryota</taxon>
        <taxon>Metazoa</taxon>
        <taxon>Ecdysozoa</taxon>
        <taxon>Arthropoda</taxon>
        <taxon>Hexapoda</taxon>
        <taxon>Insecta</taxon>
        <taxon>Pterygota</taxon>
        <taxon>Neoptera</taxon>
        <taxon>Endopterygota</taxon>
        <taxon>Diptera</taxon>
        <taxon>Brachycera</taxon>
        <taxon>Muscomorpha</taxon>
        <taxon>Ephydroidea</taxon>
        <taxon>Drosophilidae</taxon>
        <taxon>Drosophila</taxon>
        <taxon>Sophophora</taxon>
    </lineage>
</organism>
<dbReference type="PANTHER" id="PTHR23277">
    <property type="entry name" value="NECTIN-RELATED"/>
    <property type="match status" value="1"/>
</dbReference>
<evidence type="ECO:0000256" key="10">
    <source>
        <dbReference type="SAM" id="SignalP"/>
    </source>
</evidence>
<keyword evidence="2 10" id="KW-0732">Signal</keyword>
<dbReference type="EMBL" id="CM000158">
    <property type="protein sequence ID" value="KRJ99096.1"/>
    <property type="molecule type" value="Genomic_DNA"/>
</dbReference>
<feature type="compositionally biased region" description="Basic and acidic residues" evidence="8">
    <location>
        <begin position="433"/>
        <end position="445"/>
    </location>
</feature>
<dbReference type="InterPro" id="IPR036179">
    <property type="entry name" value="Ig-like_dom_sf"/>
</dbReference>
<name>A0A0R1DPG2_DROYA</name>
<feature type="transmembrane region" description="Helical" evidence="9">
    <location>
        <begin position="347"/>
        <end position="369"/>
    </location>
</feature>
<dbReference type="AlphaFoldDB" id="A0A0R1DPG2"/>
<sequence length="584" mass="64187">MSRIVFICLAAILTDALTWAQVNVEPNTALLNEGDRTELLCRYGRSINYCRIEIPGEQKVLNLSPEWSKTPGFTYFGAGLTAGQCGVSIERVKASNNGQVKCSLGVEGEELSGIIDLVVALRPQQPIIELLSRPNREGYFNEGTEFRARCSVRDGRPPANISWYIDNMPANKRTTLLNVISSTTDNVELSTSVQEIQWHLSPEDSNRKLVCRSHHQTDRESVPPQEAAYIINVRYAPVHQPDAAVYGLYLEHTAIVNITIRASPQPKIEWTIDGAIVGQGRTDGRYSAYEPQYLGNDEYNVTLAIAGLTLEDTTKIYNLRASNELGLTDYQVRISSSSKPPSSSLDVAAIVGIVVAVAVLVLVVLLIVFARATGRWCFGGKSIKTPTNETQIDKQLELGTQQDHGQNVALLETPNGITLLGASKLREVNGNGHQDRLSVERRNHDEDDSFEYGTDRESSVYNPTTRPLKSILMSQAAGRNSRSSASDKEEGNENADLLQKGNQLGIPESRFSRWLPKDQRELIEKQAMLLSGRGKSPAPATPPKPQRPQVGGMNGTHTTNTTITLPTTTTTTPTTPKLPQETEI</sequence>
<dbReference type="Proteomes" id="UP000002282">
    <property type="component" value="Chromosome 2R"/>
</dbReference>
<evidence type="ECO:0000259" key="11">
    <source>
        <dbReference type="PROSITE" id="PS50835"/>
    </source>
</evidence>
<evidence type="ECO:0000256" key="7">
    <source>
        <dbReference type="ARBA" id="ARBA00023180"/>
    </source>
</evidence>
<keyword evidence="13" id="KW-1185">Reference proteome</keyword>
<dbReference type="GO" id="GO:0016020">
    <property type="term" value="C:membrane"/>
    <property type="evidence" value="ECO:0007669"/>
    <property type="project" value="UniProtKB-SubCell"/>
</dbReference>
<keyword evidence="9" id="KW-0812">Transmembrane</keyword>
<keyword evidence="7" id="KW-0325">Glycoprotein</keyword>
<evidence type="ECO:0000256" key="8">
    <source>
        <dbReference type="SAM" id="MobiDB-lite"/>
    </source>
</evidence>
<evidence type="ECO:0000313" key="13">
    <source>
        <dbReference type="Proteomes" id="UP000002282"/>
    </source>
</evidence>
<comment type="subcellular location">
    <subcellularLocation>
        <location evidence="1">Membrane</location>
    </subcellularLocation>
</comment>
<feature type="region of interest" description="Disordered" evidence="8">
    <location>
        <begin position="430"/>
        <end position="513"/>
    </location>
</feature>
<dbReference type="SUPFAM" id="SSF48726">
    <property type="entry name" value="Immunoglobulin"/>
    <property type="match status" value="2"/>
</dbReference>
<dbReference type="GO" id="GO:0007156">
    <property type="term" value="P:homophilic cell adhesion via plasma membrane adhesion molecules"/>
    <property type="evidence" value="ECO:0007669"/>
    <property type="project" value="TreeGrafter"/>
</dbReference>
<dbReference type="CDD" id="cd00096">
    <property type="entry name" value="Ig"/>
    <property type="match status" value="1"/>
</dbReference>
<gene>
    <name evidence="12" type="primary">Dyak\GE13188</name>
    <name evidence="12" type="synonym">dyak_GLEANR_13421</name>
    <name evidence="12" type="synonym">GE13188</name>
    <name evidence="12" type="ORF">Dyak_GE13188</name>
</gene>
<dbReference type="GO" id="GO:0007157">
    <property type="term" value="P:heterophilic cell-cell adhesion via plasma membrane cell adhesion molecules"/>
    <property type="evidence" value="ECO:0007669"/>
    <property type="project" value="TreeGrafter"/>
</dbReference>
<feature type="compositionally biased region" description="Low complexity" evidence="8">
    <location>
        <begin position="556"/>
        <end position="575"/>
    </location>
</feature>
<evidence type="ECO:0000256" key="5">
    <source>
        <dbReference type="ARBA" id="ARBA00023136"/>
    </source>
</evidence>
<evidence type="ECO:0000256" key="6">
    <source>
        <dbReference type="ARBA" id="ARBA00023157"/>
    </source>
</evidence>
<dbReference type="Gene3D" id="2.60.40.10">
    <property type="entry name" value="Immunoglobulins"/>
    <property type="match status" value="2"/>
</dbReference>
<proteinExistence type="predicted"/>
<reference evidence="12 13" key="1">
    <citation type="journal article" date="2007" name="Nature">
        <title>Evolution of genes and genomes on the Drosophila phylogeny.</title>
        <authorList>
            <consortium name="Drosophila 12 Genomes Consortium"/>
            <person name="Clark A.G."/>
            <person name="Eisen M.B."/>
            <person name="Smith D.R."/>
            <person name="Bergman C.M."/>
            <person name="Oliver B."/>
            <person name="Markow T.A."/>
            <person name="Kaufman T.C."/>
            <person name="Kellis M."/>
            <person name="Gelbart W."/>
            <person name="Iyer V.N."/>
            <person name="Pollard D.A."/>
            <person name="Sackton T.B."/>
            <person name="Larracuente A.M."/>
            <person name="Singh N.D."/>
            <person name="Abad J.P."/>
            <person name="Abt D.N."/>
            <person name="Adryan B."/>
            <person name="Aguade M."/>
            <person name="Akashi H."/>
            <person name="Anderson W.W."/>
            <person name="Aquadro C.F."/>
            <person name="Ardell D.H."/>
            <person name="Arguello R."/>
            <person name="Artieri C.G."/>
            <person name="Barbash D.A."/>
            <person name="Barker D."/>
            <person name="Barsanti P."/>
            <person name="Batterham P."/>
            <person name="Batzoglou S."/>
            <person name="Begun D."/>
            <person name="Bhutkar A."/>
            <person name="Blanco E."/>
            <person name="Bosak S.A."/>
            <person name="Bradley R.K."/>
            <person name="Brand A.D."/>
            <person name="Brent M.R."/>
            <person name="Brooks A.N."/>
            <person name="Brown R.H."/>
            <person name="Butlin R.K."/>
            <person name="Caggese C."/>
            <person name="Calvi B.R."/>
            <person name="Bernardo de Carvalho A."/>
            <person name="Caspi A."/>
            <person name="Castrezana S."/>
            <person name="Celniker S.E."/>
            <person name="Chang J.L."/>
            <person name="Chapple C."/>
            <person name="Chatterji S."/>
            <person name="Chinwalla A."/>
            <person name="Civetta A."/>
            <person name="Clifton S.W."/>
            <person name="Comeron J.M."/>
            <person name="Costello J.C."/>
            <person name="Coyne J.A."/>
            <person name="Daub J."/>
            <person name="David R.G."/>
            <person name="Delcher A.L."/>
            <person name="Delehaunty K."/>
            <person name="Do C.B."/>
            <person name="Ebling H."/>
            <person name="Edwards K."/>
            <person name="Eickbush T."/>
            <person name="Evans J.D."/>
            <person name="Filipski A."/>
            <person name="Findeiss S."/>
            <person name="Freyhult E."/>
            <person name="Fulton L."/>
            <person name="Fulton R."/>
            <person name="Garcia A.C."/>
            <person name="Gardiner A."/>
            <person name="Garfield D.A."/>
            <person name="Garvin B.E."/>
            <person name="Gibson G."/>
            <person name="Gilbert D."/>
            <person name="Gnerre S."/>
            <person name="Godfrey J."/>
            <person name="Good R."/>
            <person name="Gotea V."/>
            <person name="Gravely B."/>
            <person name="Greenberg A.J."/>
            <person name="Griffiths-Jones S."/>
            <person name="Gross S."/>
            <person name="Guigo R."/>
            <person name="Gustafson E.A."/>
            <person name="Haerty W."/>
            <person name="Hahn M.W."/>
            <person name="Halligan D.L."/>
            <person name="Halpern A.L."/>
            <person name="Halter G.M."/>
            <person name="Han M.V."/>
            <person name="Heger A."/>
            <person name="Hillier L."/>
            <person name="Hinrichs A.S."/>
            <person name="Holmes I."/>
            <person name="Hoskins R.A."/>
            <person name="Hubisz M.J."/>
            <person name="Hultmark D."/>
            <person name="Huntley M.A."/>
            <person name="Jaffe D.B."/>
            <person name="Jagadeeshan S."/>
            <person name="Jeck W.R."/>
            <person name="Johnson J."/>
            <person name="Jones C.D."/>
            <person name="Jordan W.C."/>
            <person name="Karpen G.H."/>
            <person name="Kataoka E."/>
            <person name="Keightley P.D."/>
            <person name="Kheradpour P."/>
            <person name="Kirkness E.F."/>
            <person name="Koerich L.B."/>
            <person name="Kristiansen K."/>
            <person name="Kudrna D."/>
            <person name="Kulathinal R.J."/>
            <person name="Kumar S."/>
            <person name="Kwok R."/>
            <person name="Lander E."/>
            <person name="Langley C.H."/>
            <person name="Lapoint R."/>
            <person name="Lazzaro B.P."/>
            <person name="Lee S.J."/>
            <person name="Levesque L."/>
            <person name="Li R."/>
            <person name="Lin C.F."/>
            <person name="Lin M.F."/>
            <person name="Lindblad-Toh K."/>
            <person name="Llopart A."/>
            <person name="Long M."/>
            <person name="Low L."/>
            <person name="Lozovsky E."/>
            <person name="Lu J."/>
            <person name="Luo M."/>
            <person name="Machado C.A."/>
            <person name="Makalowski W."/>
            <person name="Marzo M."/>
            <person name="Matsuda M."/>
            <person name="Matzkin L."/>
            <person name="McAllister B."/>
            <person name="McBride C.S."/>
            <person name="McKernan B."/>
            <person name="McKernan K."/>
            <person name="Mendez-Lago M."/>
            <person name="Minx P."/>
            <person name="Mollenhauer M.U."/>
            <person name="Montooth K."/>
            <person name="Mount S.M."/>
            <person name="Mu X."/>
            <person name="Myers E."/>
            <person name="Negre B."/>
            <person name="Newfeld S."/>
            <person name="Nielsen R."/>
            <person name="Noor M.A."/>
            <person name="O'Grady P."/>
            <person name="Pachter L."/>
            <person name="Papaceit M."/>
            <person name="Parisi M.J."/>
            <person name="Parisi M."/>
            <person name="Parts L."/>
            <person name="Pedersen J.S."/>
            <person name="Pesole G."/>
            <person name="Phillippy A.M."/>
            <person name="Ponting C.P."/>
            <person name="Pop M."/>
            <person name="Porcelli D."/>
            <person name="Powell J.R."/>
            <person name="Prohaska S."/>
            <person name="Pruitt K."/>
            <person name="Puig M."/>
            <person name="Quesneville H."/>
            <person name="Ram K.R."/>
            <person name="Rand D."/>
            <person name="Rasmussen M.D."/>
            <person name="Reed L.K."/>
            <person name="Reenan R."/>
            <person name="Reily A."/>
            <person name="Remington K.A."/>
            <person name="Rieger T.T."/>
            <person name="Ritchie M.G."/>
            <person name="Robin C."/>
            <person name="Rogers Y.H."/>
            <person name="Rohde C."/>
            <person name="Rozas J."/>
            <person name="Rubenfield M.J."/>
            <person name="Ruiz A."/>
            <person name="Russo S."/>
            <person name="Salzberg S.L."/>
            <person name="Sanchez-Gracia A."/>
            <person name="Saranga D.J."/>
            <person name="Sato H."/>
            <person name="Schaeffer S.W."/>
            <person name="Schatz M.C."/>
            <person name="Schlenke T."/>
            <person name="Schwartz R."/>
            <person name="Segarra C."/>
            <person name="Singh R.S."/>
            <person name="Sirot L."/>
            <person name="Sirota M."/>
            <person name="Sisneros N.B."/>
            <person name="Smith C.D."/>
            <person name="Smith T.F."/>
            <person name="Spieth J."/>
            <person name="Stage D.E."/>
            <person name="Stark A."/>
            <person name="Stephan W."/>
            <person name="Strausberg R.L."/>
            <person name="Strempel S."/>
            <person name="Sturgill D."/>
            <person name="Sutton G."/>
            <person name="Sutton G.G."/>
            <person name="Tao W."/>
            <person name="Teichmann S."/>
            <person name="Tobari Y.N."/>
            <person name="Tomimura Y."/>
            <person name="Tsolas J.M."/>
            <person name="Valente V.L."/>
            <person name="Venter E."/>
            <person name="Venter J.C."/>
            <person name="Vicario S."/>
            <person name="Vieira F.G."/>
            <person name="Vilella A.J."/>
            <person name="Villasante A."/>
            <person name="Walenz B."/>
            <person name="Wang J."/>
            <person name="Wasserman M."/>
            <person name="Watts T."/>
            <person name="Wilson D."/>
            <person name="Wilson R.K."/>
            <person name="Wing R.A."/>
            <person name="Wolfner M.F."/>
            <person name="Wong A."/>
            <person name="Wong G.K."/>
            <person name="Wu C.I."/>
            <person name="Wu G."/>
            <person name="Yamamoto D."/>
            <person name="Yang H.P."/>
            <person name="Yang S.P."/>
            <person name="Yorke J.A."/>
            <person name="Yoshida K."/>
            <person name="Zdobnov E."/>
            <person name="Zhang P."/>
            <person name="Zhang Y."/>
            <person name="Zimin A.V."/>
            <person name="Baldwin J."/>
            <person name="Abdouelleil A."/>
            <person name="Abdulkadir J."/>
            <person name="Abebe A."/>
            <person name="Abera B."/>
            <person name="Abreu J."/>
            <person name="Acer S.C."/>
            <person name="Aftuck L."/>
            <person name="Alexander A."/>
            <person name="An P."/>
            <person name="Anderson E."/>
            <person name="Anderson S."/>
            <person name="Arachi H."/>
            <person name="Azer M."/>
            <person name="Bachantsang P."/>
            <person name="Barry A."/>
            <person name="Bayul T."/>
            <person name="Berlin A."/>
            <person name="Bessette D."/>
            <person name="Bloom T."/>
            <person name="Blye J."/>
            <person name="Boguslavskiy L."/>
            <person name="Bonnet C."/>
            <person name="Boukhgalter B."/>
            <person name="Bourzgui I."/>
            <person name="Brown A."/>
            <person name="Cahill P."/>
            <person name="Channer S."/>
            <person name="Cheshatsang Y."/>
            <person name="Chuda L."/>
            <person name="Citroen M."/>
            <person name="Collymore A."/>
            <person name="Cooke P."/>
            <person name="Costello M."/>
            <person name="D'Aco K."/>
            <person name="Daza R."/>
            <person name="De Haan G."/>
            <person name="DeGray S."/>
            <person name="DeMaso C."/>
            <person name="Dhargay N."/>
            <person name="Dooley K."/>
            <person name="Dooley E."/>
            <person name="Doricent M."/>
            <person name="Dorje P."/>
            <person name="Dorjee K."/>
            <person name="Dupes A."/>
            <person name="Elong R."/>
            <person name="Falk J."/>
            <person name="Farina A."/>
            <person name="Faro S."/>
            <person name="Ferguson D."/>
            <person name="Fisher S."/>
            <person name="Foley C.D."/>
            <person name="Franke A."/>
            <person name="Friedrich D."/>
            <person name="Gadbois L."/>
            <person name="Gearin G."/>
            <person name="Gearin C.R."/>
            <person name="Giannoukos G."/>
            <person name="Goode T."/>
            <person name="Graham J."/>
            <person name="Grandbois E."/>
            <person name="Grewal S."/>
            <person name="Gyaltsen K."/>
            <person name="Hafez N."/>
            <person name="Hagos B."/>
            <person name="Hall J."/>
            <person name="Henson C."/>
            <person name="Hollinger A."/>
            <person name="Honan T."/>
            <person name="Huard M.D."/>
            <person name="Hughes L."/>
            <person name="Hurhula B."/>
            <person name="Husby M.E."/>
            <person name="Kamat A."/>
            <person name="Kanga B."/>
            <person name="Kashin S."/>
            <person name="Khazanovich D."/>
            <person name="Kisner P."/>
            <person name="Lance K."/>
            <person name="Lara M."/>
            <person name="Lee W."/>
            <person name="Lennon N."/>
            <person name="Letendre F."/>
            <person name="LeVine R."/>
            <person name="Lipovsky A."/>
            <person name="Liu X."/>
            <person name="Liu J."/>
            <person name="Liu S."/>
            <person name="Lokyitsang T."/>
            <person name="Lokyitsang Y."/>
            <person name="Lubonja R."/>
            <person name="Lui A."/>
            <person name="MacDonald P."/>
            <person name="Magnisalis V."/>
            <person name="Maru K."/>
            <person name="Matthews C."/>
            <person name="McCusker W."/>
            <person name="McDonough S."/>
            <person name="Mehta T."/>
            <person name="Meldrim J."/>
            <person name="Meneus L."/>
            <person name="Mihai O."/>
            <person name="Mihalev A."/>
            <person name="Mihova T."/>
            <person name="Mittelman R."/>
            <person name="Mlenga V."/>
            <person name="Montmayeur A."/>
            <person name="Mulrain L."/>
            <person name="Navidi A."/>
            <person name="Naylor J."/>
            <person name="Negash T."/>
            <person name="Nguyen T."/>
            <person name="Nguyen N."/>
            <person name="Nicol R."/>
            <person name="Norbu C."/>
            <person name="Norbu N."/>
            <person name="Novod N."/>
            <person name="O'Neill B."/>
            <person name="Osman S."/>
            <person name="Markiewicz E."/>
            <person name="Oyono O.L."/>
            <person name="Patti C."/>
            <person name="Phunkhang P."/>
            <person name="Pierre F."/>
            <person name="Priest M."/>
            <person name="Raghuraman S."/>
            <person name="Rege F."/>
            <person name="Reyes R."/>
            <person name="Rise C."/>
            <person name="Rogov P."/>
            <person name="Ross K."/>
            <person name="Ryan E."/>
            <person name="Settipalli S."/>
            <person name="Shea T."/>
            <person name="Sherpa N."/>
            <person name="Shi L."/>
            <person name="Shih D."/>
            <person name="Sparrow T."/>
            <person name="Spaulding J."/>
            <person name="Stalker J."/>
            <person name="Stange-Thomann N."/>
            <person name="Stavropoulos S."/>
            <person name="Stone C."/>
            <person name="Strader C."/>
            <person name="Tesfaye S."/>
            <person name="Thomson T."/>
            <person name="Thoulutsang Y."/>
            <person name="Thoulutsang D."/>
            <person name="Topham K."/>
            <person name="Topping I."/>
            <person name="Tsamla T."/>
            <person name="Vassiliev H."/>
            <person name="Vo A."/>
            <person name="Wangchuk T."/>
            <person name="Wangdi T."/>
            <person name="Weiand M."/>
            <person name="Wilkinson J."/>
            <person name="Wilson A."/>
            <person name="Yadav S."/>
            <person name="Young G."/>
            <person name="Yu Q."/>
            <person name="Zembek L."/>
            <person name="Zhong D."/>
            <person name="Zimmer A."/>
            <person name="Zwirko Z."/>
            <person name="Jaffe D.B."/>
            <person name="Alvarez P."/>
            <person name="Brockman W."/>
            <person name="Butler J."/>
            <person name="Chin C."/>
            <person name="Gnerre S."/>
            <person name="Grabherr M."/>
            <person name="Kleber M."/>
            <person name="Mauceli E."/>
            <person name="MacCallum I."/>
        </authorList>
    </citation>
    <scope>NUCLEOTIDE SEQUENCE [LARGE SCALE GENOMIC DNA]</scope>
    <source>
        <strain evidence="13">Tai18E2 / Tucson 14021-0261.01</strain>
    </source>
</reference>
<feature type="chain" id="PRO_5006402719" evidence="10">
    <location>
        <begin position="21"/>
        <end position="584"/>
    </location>
</feature>
<dbReference type="PANTHER" id="PTHR23277:SF108">
    <property type="entry name" value="FASCICLIN-3"/>
    <property type="match status" value="1"/>
</dbReference>
<keyword evidence="5 9" id="KW-0472">Membrane</keyword>
<feature type="signal peptide" evidence="10">
    <location>
        <begin position="1"/>
        <end position="20"/>
    </location>
</feature>
<evidence type="ECO:0000256" key="3">
    <source>
        <dbReference type="ARBA" id="ARBA00022737"/>
    </source>
</evidence>
<evidence type="ECO:0000256" key="1">
    <source>
        <dbReference type="ARBA" id="ARBA00004370"/>
    </source>
</evidence>
<dbReference type="OrthoDB" id="6345017at2759"/>
<dbReference type="InterPro" id="IPR013162">
    <property type="entry name" value="CD80_C2-set"/>
</dbReference>
<feature type="domain" description="Ig-like" evidence="11">
    <location>
        <begin position="126"/>
        <end position="223"/>
    </location>
</feature>
<evidence type="ECO:0000256" key="4">
    <source>
        <dbReference type="ARBA" id="ARBA00022889"/>
    </source>
</evidence>